<evidence type="ECO:0000313" key="1">
    <source>
        <dbReference type="EMBL" id="AOO83397.1"/>
    </source>
</evidence>
<keyword evidence="2" id="KW-1185">Reference proteome</keyword>
<sequence>MPPLLIVDRRASAIREPAAHESTRDAPIGFGKNQSTLYEEGTKRHVLAAIFGNEIGNLPLNIIWFRSSWAEMIRAPCIGTKKEHCRRNVKITVDGPQQN</sequence>
<organism evidence="1 2">
    <name type="scientific">Bosea vaviloviae</name>
    <dbReference type="NCBI Taxonomy" id="1526658"/>
    <lineage>
        <taxon>Bacteria</taxon>
        <taxon>Pseudomonadati</taxon>
        <taxon>Pseudomonadota</taxon>
        <taxon>Alphaproteobacteria</taxon>
        <taxon>Hyphomicrobiales</taxon>
        <taxon>Boseaceae</taxon>
        <taxon>Bosea</taxon>
    </lineage>
</organism>
<proteinExistence type="predicted"/>
<dbReference type="AlphaFoldDB" id="A0A1D7U7Q6"/>
<dbReference type="EMBL" id="CP017147">
    <property type="protein sequence ID" value="AOO83397.1"/>
    <property type="molecule type" value="Genomic_DNA"/>
</dbReference>
<dbReference type="Proteomes" id="UP000094969">
    <property type="component" value="Chromosome"/>
</dbReference>
<protein>
    <submittedName>
        <fullName evidence="1">Uncharacterized protein</fullName>
    </submittedName>
</protein>
<reference evidence="1 2" key="1">
    <citation type="journal article" date="2015" name="Antonie Van Leeuwenhoek">
        <title>Bosea vaviloviae sp. nov., a new species of slow-growing rhizobia isolated from nodules of the relict species Vavilovia formosa (Stev.) Fed.</title>
        <authorList>
            <person name="Safronova V.I."/>
            <person name="Kuznetsova I.G."/>
            <person name="Sazanova A.L."/>
            <person name="Kimeklis A.K."/>
            <person name="Belimov A.A."/>
            <person name="Andronov E.E."/>
            <person name="Pinaev A.G."/>
            <person name="Chizhevskaya E.P."/>
            <person name="Pukhaev A.R."/>
            <person name="Popov K.P."/>
            <person name="Willems A."/>
            <person name="Tikhonovich I.A."/>
        </authorList>
    </citation>
    <scope>NUCLEOTIDE SEQUENCE [LARGE SCALE GENOMIC DNA]</scope>
    <source>
        <strain evidence="1 2">Vaf18</strain>
    </source>
</reference>
<dbReference type="KEGG" id="bvv:BHK69_25785"/>
<accession>A0A1D7U7Q6</accession>
<gene>
    <name evidence="1" type="ORF">BHK69_25785</name>
</gene>
<name>A0A1D7U7Q6_9HYPH</name>
<evidence type="ECO:0000313" key="2">
    <source>
        <dbReference type="Proteomes" id="UP000094969"/>
    </source>
</evidence>